<keyword evidence="2" id="KW-1185">Reference proteome</keyword>
<dbReference type="EMBL" id="VLLL01000006">
    <property type="protein sequence ID" value="TWJ12230.1"/>
    <property type="molecule type" value="Genomic_DNA"/>
</dbReference>
<evidence type="ECO:0000313" key="1">
    <source>
        <dbReference type="EMBL" id="TWJ12230.1"/>
    </source>
</evidence>
<dbReference type="AlphaFoldDB" id="A0A562V2V0"/>
<accession>A0A562V2V0</accession>
<dbReference type="Proteomes" id="UP000321617">
    <property type="component" value="Unassembled WGS sequence"/>
</dbReference>
<reference evidence="1 2" key="1">
    <citation type="journal article" date="2013" name="Stand. Genomic Sci.">
        <title>Genomic Encyclopedia of Type Strains, Phase I: The one thousand microbial genomes (KMG-I) project.</title>
        <authorList>
            <person name="Kyrpides N.C."/>
            <person name="Woyke T."/>
            <person name="Eisen J.A."/>
            <person name="Garrity G."/>
            <person name="Lilburn T.G."/>
            <person name="Beck B.J."/>
            <person name="Whitman W.B."/>
            <person name="Hugenholtz P."/>
            <person name="Klenk H.P."/>
        </authorList>
    </citation>
    <scope>NUCLEOTIDE SEQUENCE [LARGE SCALE GENOMIC DNA]</scope>
    <source>
        <strain evidence="1 2">DSM 45044</strain>
    </source>
</reference>
<protein>
    <submittedName>
        <fullName evidence="1">Uncharacterized protein</fullName>
    </submittedName>
</protein>
<name>A0A562V2V0_9ACTN</name>
<evidence type="ECO:0000313" key="2">
    <source>
        <dbReference type="Proteomes" id="UP000321617"/>
    </source>
</evidence>
<dbReference type="RefSeq" id="WP_147139175.1">
    <property type="nucleotide sequence ID" value="NZ_BAABIJ010000002.1"/>
</dbReference>
<dbReference type="Gene3D" id="1.20.1260.20">
    <property type="entry name" value="PPE superfamily"/>
    <property type="match status" value="1"/>
</dbReference>
<proteinExistence type="predicted"/>
<sequence>MDYVGLRDTDPATLEPVVAHWRGTAARLRHAEDRAAAVAEAMASGDWHGPGHDAATTALGRHLAVLTTRRAEADAMADTADLLRRRLRDAVRELDAVLAEIGAADDLTVDDSGTVRPRDTDALAGLLPPERFAAWRRETETAAAAWTGRIAEVVARADAADREAVAALRSVTGVP</sequence>
<comment type="caution">
    <text evidence="1">The sequence shown here is derived from an EMBL/GenBank/DDBJ whole genome shotgun (WGS) entry which is preliminary data.</text>
</comment>
<organism evidence="1 2">
    <name type="scientific">Stackebrandtia albiflava</name>
    <dbReference type="NCBI Taxonomy" id="406432"/>
    <lineage>
        <taxon>Bacteria</taxon>
        <taxon>Bacillati</taxon>
        <taxon>Actinomycetota</taxon>
        <taxon>Actinomycetes</taxon>
        <taxon>Glycomycetales</taxon>
        <taxon>Glycomycetaceae</taxon>
        <taxon>Stackebrandtia</taxon>
    </lineage>
</organism>
<dbReference type="InterPro" id="IPR038332">
    <property type="entry name" value="PPE_sf"/>
</dbReference>
<gene>
    <name evidence="1" type="ORF">LX16_2985</name>
</gene>